<accession>A0ABU1M531</accession>
<dbReference type="EMBL" id="JAVDQT010000001">
    <property type="protein sequence ID" value="MDR6431134.1"/>
    <property type="molecule type" value="Genomic_DNA"/>
</dbReference>
<keyword evidence="2" id="KW-1185">Reference proteome</keyword>
<organism evidence="1 2">
    <name type="scientific">Brucella pseudogrignonensis</name>
    <dbReference type="NCBI Taxonomy" id="419475"/>
    <lineage>
        <taxon>Bacteria</taxon>
        <taxon>Pseudomonadati</taxon>
        <taxon>Pseudomonadota</taxon>
        <taxon>Alphaproteobacteria</taxon>
        <taxon>Hyphomicrobiales</taxon>
        <taxon>Brucellaceae</taxon>
        <taxon>Brucella/Ochrobactrum group</taxon>
        <taxon>Brucella</taxon>
    </lineage>
</organism>
<reference evidence="1 2" key="1">
    <citation type="submission" date="2023-07" db="EMBL/GenBank/DDBJ databases">
        <title>Sorghum-associated microbial communities from plants grown in Nebraska, USA.</title>
        <authorList>
            <person name="Schachtman D."/>
        </authorList>
    </citation>
    <scope>NUCLEOTIDE SEQUENCE [LARGE SCALE GENOMIC DNA]</scope>
    <source>
        <strain evidence="1 2">DS1730</strain>
    </source>
</reference>
<gene>
    <name evidence="1" type="ORF">J2782_000839</name>
</gene>
<evidence type="ECO:0000313" key="1">
    <source>
        <dbReference type="EMBL" id="MDR6431134.1"/>
    </source>
</evidence>
<dbReference type="Proteomes" id="UP001184614">
    <property type="component" value="Unassembled WGS sequence"/>
</dbReference>
<comment type="caution">
    <text evidence="1">The sequence shown here is derived from an EMBL/GenBank/DDBJ whole genome shotgun (WGS) entry which is preliminary data.</text>
</comment>
<evidence type="ECO:0000313" key="2">
    <source>
        <dbReference type="Proteomes" id="UP001184614"/>
    </source>
</evidence>
<name>A0ABU1M531_9HYPH</name>
<proteinExistence type="predicted"/>
<protein>
    <submittedName>
        <fullName evidence="1">Uncharacterized protein</fullName>
    </submittedName>
</protein>
<sequence length="73" mass="7713">MDAIIVRPELGGGESGPIVSQSLGGGVLCDEPGLMGGGFKPSKFEFVLKSVRLNDPWTDALHMGCLRGKCQDH</sequence>